<dbReference type="InterPro" id="IPR038765">
    <property type="entry name" value="Papain-like_cys_pep_sf"/>
</dbReference>
<sequence length="838" mass="99620">MDLMFPKEFLKNAIETLVSQKNVKCANFSKNPNLPYCFIENSAKEDLVLEHVKDYERQFRLVYREHSKRTLLLYPKNECGVEKFICTTVRPTQLPFLELYEWTQSAEFVANFLQYEELNPPDRYPNHIPSPTNILAWQYGDCFDFAMVLCSILIGAGYDAYCVHGHAPKEITTRDQTRTRCPLEILESEMPDTAELAEQNEEEEFEIPVKPPPISEFLSKKKQKEEEAEKLRLQIENTIDDDAPEILPPDVWKGKRLHCWILIKEGKRGVEESFFVEPTTGRSFSLTESKYENVEFVWNDQNFWINMFPNRGVEEVSFDLYNGVDWEYVMLETSNVKEKGKKEEHFDEEGEEGAVDDANMNPDEIGTDGYVKQIEHVLDLPPPWSPKMRIDREVYARKWTMGEKTLFYEKCKVDYYADYSQFDGLVRRLTYYHDYKRHIVKEIRWIYARRIDKLAIRRRFPLEYKTVEEYYPGCPYHWKQIVEIDGKSKLTIYYPTRNTDGLIRREEVYDEKTREYFQDRDDFMIYRSWKIEKRESTARDYTLGDKVVITSMTQKFDKNPNLPKGTRIEKIIYDMKKKFVTVFYHYEPGSIKRNVIKYPRDDFTALAKVQDGQEHEEVDEVYQDKLHQLQDMEKACYAGIKSQENALKQEMEKYKEQEDEWSKLRRKNDVNIALVKGFISKTIYDKAREKSKEQEREREEEKVTEVTAIDYLTPVLKEMGLENRQLNAQEAQEVENRVMSLLKERLLHRADIIKKSLERERKALNDDAAKFAKKGDHVTAEEQKKYDESTRDMDFKINILEQRVARHEEQALQKYAEMSLKLKNEPILAALHQYHKRD</sequence>
<dbReference type="PANTHER" id="PTHR35249:SF2">
    <property type="entry name" value="DYNEIN REGULATORY COMPLEX SUBUNIT 7"/>
    <property type="match status" value="1"/>
</dbReference>
<dbReference type="InterPro" id="IPR033551">
    <property type="entry name" value="DRC7/lobo"/>
</dbReference>
<keyword evidence="8 14" id="KW-0175">Coiled coil</keyword>
<evidence type="ECO:0000256" key="11">
    <source>
        <dbReference type="ARBA" id="ARBA00023273"/>
    </source>
</evidence>
<feature type="region of interest" description="Disordered" evidence="15">
    <location>
        <begin position="340"/>
        <end position="362"/>
    </location>
</feature>
<organism evidence="19 20">
    <name type="scientific">Blepharisma stoltei</name>
    <dbReference type="NCBI Taxonomy" id="1481888"/>
    <lineage>
        <taxon>Eukaryota</taxon>
        <taxon>Sar</taxon>
        <taxon>Alveolata</taxon>
        <taxon>Ciliophora</taxon>
        <taxon>Postciliodesmatophora</taxon>
        <taxon>Heterotrichea</taxon>
        <taxon>Heterotrichida</taxon>
        <taxon>Blepharismidae</taxon>
        <taxon>Blepharisma</taxon>
    </lineage>
</organism>
<dbReference type="InterPro" id="IPR056292">
    <property type="entry name" value="DRC7_C"/>
</dbReference>
<evidence type="ECO:0000256" key="14">
    <source>
        <dbReference type="SAM" id="Coils"/>
    </source>
</evidence>
<keyword evidence="20" id="KW-1185">Reference proteome</keyword>
<evidence type="ECO:0000259" key="17">
    <source>
        <dbReference type="Pfam" id="PF24667"/>
    </source>
</evidence>
<dbReference type="Proteomes" id="UP001162131">
    <property type="component" value="Unassembled WGS sequence"/>
</dbReference>
<feature type="coiled-coil region" evidence="14">
    <location>
        <begin position="637"/>
        <end position="704"/>
    </location>
</feature>
<comment type="caution">
    <text evidence="19">The sequence shown here is derived from an EMBL/GenBank/DDBJ whole genome shotgun (WGS) entry which is preliminary data.</text>
</comment>
<dbReference type="PANTHER" id="PTHR35249">
    <property type="entry name" value="DYNEIN REGULATORY COMPLEX SUBUNIT 7"/>
    <property type="match status" value="1"/>
</dbReference>
<dbReference type="GO" id="GO:0030154">
    <property type="term" value="P:cell differentiation"/>
    <property type="evidence" value="ECO:0007669"/>
    <property type="project" value="UniProtKB-KW"/>
</dbReference>
<dbReference type="Pfam" id="PF24671">
    <property type="entry name" value="DRC7_C"/>
    <property type="match status" value="1"/>
</dbReference>
<evidence type="ECO:0000256" key="8">
    <source>
        <dbReference type="ARBA" id="ARBA00023054"/>
    </source>
</evidence>
<evidence type="ECO:0000256" key="12">
    <source>
        <dbReference type="ARBA" id="ARBA00031627"/>
    </source>
</evidence>
<dbReference type="Pfam" id="PF24667">
    <property type="entry name" value="MORN_DRC7"/>
    <property type="match status" value="1"/>
</dbReference>
<dbReference type="InterPro" id="IPR056290">
    <property type="entry name" value="CEPT76/DRC7_peptidase-like_dom"/>
</dbReference>
<keyword evidence="5" id="KW-0221">Differentiation</keyword>
<evidence type="ECO:0000256" key="15">
    <source>
        <dbReference type="SAM" id="MobiDB-lite"/>
    </source>
</evidence>
<comment type="similarity">
    <text evidence="2">Belongs to the DRC7 family.</text>
</comment>
<accession>A0AAU9J5Z1</accession>
<reference evidence="19" key="1">
    <citation type="submission" date="2021-09" db="EMBL/GenBank/DDBJ databases">
        <authorList>
            <consortium name="AG Swart"/>
            <person name="Singh M."/>
            <person name="Singh A."/>
            <person name="Seah K."/>
            <person name="Emmerich C."/>
        </authorList>
    </citation>
    <scope>NUCLEOTIDE SEQUENCE</scope>
    <source>
        <strain evidence="19">ATCC30299</strain>
    </source>
</reference>
<proteinExistence type="inferred from homology"/>
<keyword evidence="9" id="KW-0969">Cilium</keyword>
<evidence type="ECO:0000259" key="18">
    <source>
        <dbReference type="Pfam" id="PF24671"/>
    </source>
</evidence>
<evidence type="ECO:0000313" key="19">
    <source>
        <dbReference type="EMBL" id="CAG9320711.1"/>
    </source>
</evidence>
<feature type="domain" description="Dynein regulatory complex subunit 7 C-terminal" evidence="18">
    <location>
        <begin position="725"/>
        <end position="831"/>
    </location>
</feature>
<keyword evidence="7" id="KW-0744">Spermatogenesis</keyword>
<dbReference type="InterPro" id="IPR056291">
    <property type="entry name" value="MORN_DRC7"/>
</dbReference>
<dbReference type="GO" id="GO:0007283">
    <property type="term" value="P:spermatogenesis"/>
    <property type="evidence" value="ECO:0007669"/>
    <property type="project" value="UniProtKB-KW"/>
</dbReference>
<evidence type="ECO:0000256" key="6">
    <source>
        <dbReference type="ARBA" id="ARBA00022846"/>
    </source>
</evidence>
<evidence type="ECO:0000256" key="7">
    <source>
        <dbReference type="ARBA" id="ARBA00022871"/>
    </source>
</evidence>
<evidence type="ECO:0000256" key="2">
    <source>
        <dbReference type="ARBA" id="ARBA00010738"/>
    </source>
</evidence>
<evidence type="ECO:0000256" key="13">
    <source>
        <dbReference type="ARBA" id="ARBA00031733"/>
    </source>
</evidence>
<feature type="coiled-coil region" evidence="14">
    <location>
        <begin position="183"/>
        <end position="241"/>
    </location>
</feature>
<feature type="domain" description="CEP76/DRC7 peptidase-like" evidence="16">
    <location>
        <begin position="256"/>
        <end position="327"/>
    </location>
</feature>
<keyword evidence="6" id="KW-0282">Flagellum</keyword>
<evidence type="ECO:0000256" key="4">
    <source>
        <dbReference type="ARBA" id="ARBA00022490"/>
    </source>
</evidence>
<feature type="compositionally biased region" description="Acidic residues" evidence="15">
    <location>
        <begin position="346"/>
        <end position="355"/>
    </location>
</feature>
<dbReference type="Pfam" id="PF24656">
    <property type="entry name" value="CEPT76_peptidase"/>
    <property type="match status" value="1"/>
</dbReference>
<evidence type="ECO:0000256" key="1">
    <source>
        <dbReference type="ARBA" id="ARBA00004611"/>
    </source>
</evidence>
<dbReference type="AlphaFoldDB" id="A0AAU9J5Z1"/>
<evidence type="ECO:0000256" key="5">
    <source>
        <dbReference type="ARBA" id="ARBA00022782"/>
    </source>
</evidence>
<evidence type="ECO:0000259" key="16">
    <source>
        <dbReference type="Pfam" id="PF24656"/>
    </source>
</evidence>
<feature type="coiled-coil region" evidence="14">
    <location>
        <begin position="747"/>
        <end position="817"/>
    </location>
</feature>
<feature type="domain" description="Dynein regulatory complex subunit 7 MORN" evidence="17">
    <location>
        <begin position="402"/>
        <end position="662"/>
    </location>
</feature>
<dbReference type="SUPFAM" id="SSF54001">
    <property type="entry name" value="Cysteine proteinases"/>
    <property type="match status" value="1"/>
</dbReference>
<keyword evidence="11" id="KW-0966">Cell projection</keyword>
<dbReference type="GO" id="GO:0031514">
    <property type="term" value="C:motile cilium"/>
    <property type="evidence" value="ECO:0007669"/>
    <property type="project" value="TreeGrafter"/>
</dbReference>
<name>A0AAU9J5Z1_9CILI</name>
<evidence type="ECO:0000256" key="9">
    <source>
        <dbReference type="ARBA" id="ARBA00023069"/>
    </source>
</evidence>
<protein>
    <recommendedName>
        <fullName evidence="3">Dynein regulatory complex subunit 7</fullName>
    </recommendedName>
    <alternativeName>
        <fullName evidence="12">Coiled-coil domain-containing protein 135</fullName>
    </alternativeName>
    <alternativeName>
        <fullName evidence="13">Coiled-coil domain-containing protein lobo homolog</fullName>
    </alternativeName>
</protein>
<evidence type="ECO:0000256" key="3">
    <source>
        <dbReference type="ARBA" id="ARBA00021303"/>
    </source>
</evidence>
<dbReference type="GO" id="GO:0048870">
    <property type="term" value="P:cell motility"/>
    <property type="evidence" value="ECO:0007669"/>
    <property type="project" value="TreeGrafter"/>
</dbReference>
<comment type="subcellular location">
    <subcellularLocation>
        <location evidence="1">Cytoplasm</location>
        <location evidence="1">Cytoskeleton</location>
        <location evidence="1">Flagellum axoneme</location>
    </subcellularLocation>
</comment>
<keyword evidence="4" id="KW-0963">Cytoplasm</keyword>
<gene>
    <name evidence="19" type="ORF">BSTOLATCC_MIC27294</name>
</gene>
<dbReference type="EMBL" id="CAJZBQ010000027">
    <property type="protein sequence ID" value="CAG9320711.1"/>
    <property type="molecule type" value="Genomic_DNA"/>
</dbReference>
<keyword evidence="10" id="KW-0206">Cytoskeleton</keyword>
<evidence type="ECO:0000256" key="10">
    <source>
        <dbReference type="ARBA" id="ARBA00023212"/>
    </source>
</evidence>
<evidence type="ECO:0000313" key="20">
    <source>
        <dbReference type="Proteomes" id="UP001162131"/>
    </source>
</evidence>